<accession>A0A3B0WLB5</accession>
<dbReference type="AlphaFoldDB" id="A0A3B0WLB5"/>
<gene>
    <name evidence="3" type="ORF">MNBD_GAMMA07-1705</name>
</gene>
<organism evidence="3">
    <name type="scientific">hydrothermal vent metagenome</name>
    <dbReference type="NCBI Taxonomy" id="652676"/>
    <lineage>
        <taxon>unclassified sequences</taxon>
        <taxon>metagenomes</taxon>
        <taxon>ecological metagenomes</taxon>
    </lineage>
</organism>
<dbReference type="Pfam" id="PF13681">
    <property type="entry name" value="PilX"/>
    <property type="match status" value="1"/>
</dbReference>
<dbReference type="InterPro" id="IPR025205">
    <property type="entry name" value="PilX/PilW_C"/>
</dbReference>
<evidence type="ECO:0000313" key="3">
    <source>
        <dbReference type="EMBL" id="VAW56091.1"/>
    </source>
</evidence>
<dbReference type="InterPro" id="IPR025746">
    <property type="entry name" value="PilX_N_dom"/>
</dbReference>
<sequence length="190" mass="20772">MILRKFRKPLIKHQGAALVTALVFMGILTMLGVSSMRDSTVDLKIHNSMNNRLNAFQCAEAALRQGERFILRSPEQLDDTQTGIPDPATFSVWVSDTDELDNMVNELDAWWILNGVLDAALTNANVQIGCAVPARYLVQSMGGAGNSSDDLSFKAEAKSQVNGYRISSRSEGVSSSAAIILQSTFTRQFN</sequence>
<feature type="domain" description="PilX/PilW C-terminal" evidence="1">
    <location>
        <begin position="120"/>
        <end position="186"/>
    </location>
</feature>
<proteinExistence type="predicted"/>
<dbReference type="EMBL" id="UOFF01000178">
    <property type="protein sequence ID" value="VAW56091.1"/>
    <property type="molecule type" value="Genomic_DNA"/>
</dbReference>
<evidence type="ECO:0000259" key="1">
    <source>
        <dbReference type="Pfam" id="PF13681"/>
    </source>
</evidence>
<feature type="domain" description="Type 4 fimbrial biogenesis protein PilX N-terminal" evidence="2">
    <location>
        <begin position="14"/>
        <end position="64"/>
    </location>
</feature>
<protein>
    <submittedName>
        <fullName evidence="3">Uncharacterized protein</fullName>
    </submittedName>
</protein>
<evidence type="ECO:0000259" key="2">
    <source>
        <dbReference type="Pfam" id="PF14341"/>
    </source>
</evidence>
<reference evidence="3" key="1">
    <citation type="submission" date="2018-06" db="EMBL/GenBank/DDBJ databases">
        <authorList>
            <person name="Zhirakovskaya E."/>
        </authorList>
    </citation>
    <scope>NUCLEOTIDE SEQUENCE</scope>
</reference>
<name>A0A3B0WLB5_9ZZZZ</name>
<dbReference type="Pfam" id="PF14341">
    <property type="entry name" value="PilX_N"/>
    <property type="match status" value="1"/>
</dbReference>